<feature type="domain" description="PAS" evidence="10">
    <location>
        <begin position="68"/>
        <end position="139"/>
    </location>
</feature>
<dbReference type="PROSITE" id="PS50109">
    <property type="entry name" value="HIS_KIN"/>
    <property type="match status" value="1"/>
</dbReference>
<dbReference type="NCBIfam" id="TIGR00229">
    <property type="entry name" value="sensory_box"/>
    <property type="match status" value="1"/>
</dbReference>
<dbReference type="CDD" id="cd00082">
    <property type="entry name" value="HisKA"/>
    <property type="match status" value="1"/>
</dbReference>
<keyword evidence="3" id="KW-0547">Nucleotide-binding</keyword>
<dbReference type="Pfam" id="PF00512">
    <property type="entry name" value="HisKA"/>
    <property type="match status" value="1"/>
</dbReference>
<keyword evidence="2" id="KW-0808">Transferase</keyword>
<dbReference type="GO" id="GO:0000155">
    <property type="term" value="F:phosphorelay sensor kinase activity"/>
    <property type="evidence" value="ECO:0007669"/>
    <property type="project" value="InterPro"/>
</dbReference>
<keyword evidence="7" id="KW-0175">Coiled coil</keyword>
<organism evidence="11">
    <name type="scientific">hydrothermal vent metagenome</name>
    <dbReference type="NCBI Taxonomy" id="652676"/>
    <lineage>
        <taxon>unclassified sequences</taxon>
        <taxon>metagenomes</taxon>
        <taxon>ecological metagenomes</taxon>
    </lineage>
</organism>
<dbReference type="AlphaFoldDB" id="A0A3B0QVA3"/>
<dbReference type="PROSITE" id="PS50112">
    <property type="entry name" value="PAS"/>
    <property type="match status" value="1"/>
</dbReference>
<dbReference type="Pfam" id="PF00072">
    <property type="entry name" value="Response_reg"/>
    <property type="match status" value="1"/>
</dbReference>
<dbReference type="InterPro" id="IPR001789">
    <property type="entry name" value="Sig_transdc_resp-reg_receiver"/>
</dbReference>
<name>A0A3B0QVA3_9ZZZZ</name>
<dbReference type="Gene3D" id="1.10.287.130">
    <property type="match status" value="1"/>
</dbReference>
<dbReference type="Gene3D" id="3.30.565.10">
    <property type="entry name" value="Histidine kinase-like ATPase, C-terminal domain"/>
    <property type="match status" value="1"/>
</dbReference>
<protein>
    <recommendedName>
        <fullName evidence="12">Histidine kinase</fullName>
    </recommendedName>
</protein>
<dbReference type="Gene3D" id="3.40.50.2300">
    <property type="match status" value="1"/>
</dbReference>
<evidence type="ECO:0000256" key="5">
    <source>
        <dbReference type="ARBA" id="ARBA00022840"/>
    </source>
</evidence>
<sequence length="582" mass="65151">MEERSDKELEKLNLELAEYKSELDKCHVFKQELRVSYKDLEERVEKSTAALRFEIQERRQIEDALRESEARLVDAQEVAHIGCWHLDLVRNNLIWTDENYRIFGIEIGTVMDYEGFCAIVHPDDREYVDKKWKAALRGEPYDIEHRLLIDGRVKRVREKAELHFDADGKPLSGIGITQDITALKTVEFDKIRLSDQLLQAQKMKAIGTLAGGIAHDFNNILTVILNYSAIAQREFREDYRLDRFLRPISEAAKRGAGLVQQLLIFSKHKSLQSSVVNLSDSIEQISKMLGALISEDIIIEKELSENLANIEADSARVEQVITNLVVNAVAAMPGGGRIKLRTENITLTEEEMRAVPGGKSGSFVCLIVEDTGTGMDAETKEHIFEPFFTTKGTKGTGLGLAVIYGIVQDLKGWIEVETKMVVGSSFKVFLPASDKKLSEKSDGKRFFERITIDKGSRRILLVEDEELVCRSTRLILTEHGYDVVEAGGTNEAMGIFKGDKDGFDLVLSDVIMPDKSGFDLFDELSESAPSTPVLFMSGYLNDKVDIEEINSKGCVCVQKPYQVEELLMAIDAAISGAQKAVG</sequence>
<dbReference type="InterPro" id="IPR036890">
    <property type="entry name" value="HATPase_C_sf"/>
</dbReference>
<feature type="domain" description="Response regulatory" evidence="9">
    <location>
        <begin position="458"/>
        <end position="574"/>
    </location>
</feature>
<dbReference type="InterPro" id="IPR004358">
    <property type="entry name" value="Sig_transdc_His_kin-like_C"/>
</dbReference>
<keyword evidence="6" id="KW-0902">Two-component regulatory system</keyword>
<evidence type="ECO:0000256" key="1">
    <source>
        <dbReference type="ARBA" id="ARBA00022553"/>
    </source>
</evidence>
<evidence type="ECO:0000256" key="4">
    <source>
        <dbReference type="ARBA" id="ARBA00022777"/>
    </source>
</evidence>
<evidence type="ECO:0000256" key="6">
    <source>
        <dbReference type="ARBA" id="ARBA00023012"/>
    </source>
</evidence>
<dbReference type="Pfam" id="PF08447">
    <property type="entry name" value="PAS_3"/>
    <property type="match status" value="1"/>
</dbReference>
<dbReference type="EMBL" id="UOEA01000043">
    <property type="protein sequence ID" value="VAV83557.1"/>
    <property type="molecule type" value="Genomic_DNA"/>
</dbReference>
<dbReference type="PANTHER" id="PTHR43065">
    <property type="entry name" value="SENSOR HISTIDINE KINASE"/>
    <property type="match status" value="1"/>
</dbReference>
<dbReference type="SMART" id="SM00388">
    <property type="entry name" value="HisKA"/>
    <property type="match status" value="1"/>
</dbReference>
<dbReference type="InterPro" id="IPR003594">
    <property type="entry name" value="HATPase_dom"/>
</dbReference>
<proteinExistence type="predicted"/>
<dbReference type="InterPro" id="IPR035965">
    <property type="entry name" value="PAS-like_dom_sf"/>
</dbReference>
<evidence type="ECO:0000259" key="8">
    <source>
        <dbReference type="PROSITE" id="PS50109"/>
    </source>
</evidence>
<dbReference type="SUPFAM" id="SSF55785">
    <property type="entry name" value="PYP-like sensor domain (PAS domain)"/>
    <property type="match status" value="1"/>
</dbReference>
<feature type="coiled-coil region" evidence="7">
    <location>
        <begin position="2"/>
        <end position="78"/>
    </location>
</feature>
<dbReference type="InterPro" id="IPR036097">
    <property type="entry name" value="HisK_dim/P_sf"/>
</dbReference>
<evidence type="ECO:0000259" key="9">
    <source>
        <dbReference type="PROSITE" id="PS50110"/>
    </source>
</evidence>
<dbReference type="SUPFAM" id="SSF52172">
    <property type="entry name" value="CheY-like"/>
    <property type="match status" value="1"/>
</dbReference>
<evidence type="ECO:0000256" key="3">
    <source>
        <dbReference type="ARBA" id="ARBA00022741"/>
    </source>
</evidence>
<dbReference type="Gene3D" id="3.30.450.20">
    <property type="entry name" value="PAS domain"/>
    <property type="match status" value="1"/>
</dbReference>
<evidence type="ECO:0000256" key="7">
    <source>
        <dbReference type="SAM" id="Coils"/>
    </source>
</evidence>
<dbReference type="InterPro" id="IPR011006">
    <property type="entry name" value="CheY-like_superfamily"/>
</dbReference>
<gene>
    <name evidence="11" type="ORF">MNBD_DELTA01-2080</name>
</gene>
<evidence type="ECO:0008006" key="12">
    <source>
        <dbReference type="Google" id="ProtNLM"/>
    </source>
</evidence>
<dbReference type="PANTHER" id="PTHR43065:SF46">
    <property type="entry name" value="C4-DICARBOXYLATE TRANSPORT SENSOR PROTEIN DCTB"/>
    <property type="match status" value="1"/>
</dbReference>
<dbReference type="InterPro" id="IPR003661">
    <property type="entry name" value="HisK_dim/P_dom"/>
</dbReference>
<dbReference type="Gene3D" id="2.10.70.100">
    <property type="match status" value="1"/>
</dbReference>
<keyword evidence="5" id="KW-0067">ATP-binding</keyword>
<dbReference type="SMART" id="SM00387">
    <property type="entry name" value="HATPase_c"/>
    <property type="match status" value="1"/>
</dbReference>
<dbReference type="SMART" id="SM00448">
    <property type="entry name" value="REC"/>
    <property type="match status" value="1"/>
</dbReference>
<dbReference type="SUPFAM" id="SSF55874">
    <property type="entry name" value="ATPase domain of HSP90 chaperone/DNA topoisomerase II/histidine kinase"/>
    <property type="match status" value="1"/>
</dbReference>
<keyword evidence="1" id="KW-0597">Phosphoprotein</keyword>
<keyword evidence="4" id="KW-0418">Kinase</keyword>
<reference evidence="11" key="1">
    <citation type="submission" date="2018-06" db="EMBL/GenBank/DDBJ databases">
        <authorList>
            <person name="Zhirakovskaya E."/>
        </authorList>
    </citation>
    <scope>NUCLEOTIDE SEQUENCE</scope>
</reference>
<dbReference type="GO" id="GO:0005524">
    <property type="term" value="F:ATP binding"/>
    <property type="evidence" value="ECO:0007669"/>
    <property type="project" value="UniProtKB-KW"/>
</dbReference>
<dbReference type="SUPFAM" id="SSF47384">
    <property type="entry name" value="Homodimeric domain of signal transducing histidine kinase"/>
    <property type="match status" value="1"/>
</dbReference>
<dbReference type="CDD" id="cd00156">
    <property type="entry name" value="REC"/>
    <property type="match status" value="1"/>
</dbReference>
<evidence type="ECO:0000256" key="2">
    <source>
        <dbReference type="ARBA" id="ARBA00022679"/>
    </source>
</evidence>
<accession>A0A3B0QVA3</accession>
<evidence type="ECO:0000313" key="11">
    <source>
        <dbReference type="EMBL" id="VAV83557.1"/>
    </source>
</evidence>
<dbReference type="InterPro" id="IPR000014">
    <property type="entry name" value="PAS"/>
</dbReference>
<dbReference type="PROSITE" id="PS50110">
    <property type="entry name" value="RESPONSE_REGULATORY"/>
    <property type="match status" value="1"/>
</dbReference>
<dbReference type="Pfam" id="PF02518">
    <property type="entry name" value="HATPase_c"/>
    <property type="match status" value="1"/>
</dbReference>
<evidence type="ECO:0000259" key="10">
    <source>
        <dbReference type="PROSITE" id="PS50112"/>
    </source>
</evidence>
<dbReference type="InterPro" id="IPR013655">
    <property type="entry name" value="PAS_fold_3"/>
</dbReference>
<dbReference type="InterPro" id="IPR005467">
    <property type="entry name" value="His_kinase_dom"/>
</dbReference>
<feature type="domain" description="Histidine kinase" evidence="8">
    <location>
        <begin position="212"/>
        <end position="434"/>
    </location>
</feature>
<dbReference type="PRINTS" id="PR00344">
    <property type="entry name" value="BCTRLSENSOR"/>
</dbReference>